<evidence type="ECO:0000313" key="2">
    <source>
        <dbReference type="EMBL" id="KAF7354678.1"/>
    </source>
</evidence>
<keyword evidence="3" id="KW-1185">Reference proteome</keyword>
<keyword evidence="1" id="KW-0732">Signal</keyword>
<accession>A0A8H6Y5N5</accession>
<name>A0A8H6Y5N5_9AGAR</name>
<evidence type="ECO:0000256" key="1">
    <source>
        <dbReference type="SAM" id="SignalP"/>
    </source>
</evidence>
<evidence type="ECO:0000313" key="3">
    <source>
        <dbReference type="Proteomes" id="UP000623467"/>
    </source>
</evidence>
<evidence type="ECO:0008006" key="4">
    <source>
        <dbReference type="Google" id="ProtNLM"/>
    </source>
</evidence>
<gene>
    <name evidence="2" type="ORF">MSAN_01381500</name>
</gene>
<dbReference type="PROSITE" id="PS51257">
    <property type="entry name" value="PROKAR_LIPOPROTEIN"/>
    <property type="match status" value="1"/>
</dbReference>
<reference evidence="2" key="1">
    <citation type="submission" date="2020-05" db="EMBL/GenBank/DDBJ databases">
        <title>Mycena genomes resolve the evolution of fungal bioluminescence.</title>
        <authorList>
            <person name="Tsai I.J."/>
        </authorList>
    </citation>
    <scope>NUCLEOTIDE SEQUENCE</scope>
    <source>
        <strain evidence="2">160909Yilan</strain>
    </source>
</reference>
<dbReference type="AlphaFoldDB" id="A0A8H6Y5N5"/>
<dbReference type="OrthoDB" id="3046084at2759"/>
<sequence length="236" mass="23809">MMNFARLAVLSALLAATSVSAGVSCNLVGNVTLLWGTVSDNTTTATPIGFSTASTAPTDAGGHVLLATRTDIPAHAWGAYQCIRSTAGGGGGGNSGGGGGGGGGTMSAPPAPVGPTMFGVIGQTDPNLCLTVSGLDTGNLTISRQTCIGDFVGLPDQSQSFQWTFSTAPVLQSLVFIGDQSTVALTPETPTNYIPSLFGPVGAIGDYVRFDFQEGALLQTPETPGLLIDFVSFMIG</sequence>
<feature type="chain" id="PRO_5034286913" description="Ig-like domain-containing protein" evidence="1">
    <location>
        <begin position="22"/>
        <end position="236"/>
    </location>
</feature>
<protein>
    <recommendedName>
        <fullName evidence="4">Ig-like domain-containing protein</fullName>
    </recommendedName>
</protein>
<proteinExistence type="predicted"/>
<dbReference type="Proteomes" id="UP000623467">
    <property type="component" value="Unassembled WGS sequence"/>
</dbReference>
<feature type="signal peptide" evidence="1">
    <location>
        <begin position="1"/>
        <end position="21"/>
    </location>
</feature>
<organism evidence="2 3">
    <name type="scientific">Mycena sanguinolenta</name>
    <dbReference type="NCBI Taxonomy" id="230812"/>
    <lineage>
        <taxon>Eukaryota</taxon>
        <taxon>Fungi</taxon>
        <taxon>Dikarya</taxon>
        <taxon>Basidiomycota</taxon>
        <taxon>Agaricomycotina</taxon>
        <taxon>Agaricomycetes</taxon>
        <taxon>Agaricomycetidae</taxon>
        <taxon>Agaricales</taxon>
        <taxon>Marasmiineae</taxon>
        <taxon>Mycenaceae</taxon>
        <taxon>Mycena</taxon>
    </lineage>
</organism>
<dbReference type="EMBL" id="JACAZH010000011">
    <property type="protein sequence ID" value="KAF7354678.1"/>
    <property type="molecule type" value="Genomic_DNA"/>
</dbReference>
<comment type="caution">
    <text evidence="2">The sequence shown here is derived from an EMBL/GenBank/DDBJ whole genome shotgun (WGS) entry which is preliminary data.</text>
</comment>